<sequence>MMIVPAYWAEARLQDRYKGRPLVVRRFGWSDDDQDAAQAHADARAREALDAILSGQSVPRRERRTNYGVEGIPIREQIVQRSDDVIVTRNSYGALCLNTPDVLFADIDHVSTPSGCALPLLGALGLLAAGALIGGALGNFNIGLAAGGITMVVVNQVLSWRRNRRLARSGGVEGIALQRVQAFVEHHPDWHLRAYRTPAGLRILAMHATFEPQDAQVHAFFKALGTDTLYARMCTLQHCFRARLTPKPWRLGIIAHIRPPVAAWSAEQASNPDRLAWVAEYERESAGFAACAYVRSFGDERRVHAKAERVRDLHDRMSRALENLPLG</sequence>
<name>A0A1W1GU40_9GAMM</name>
<evidence type="ECO:0000256" key="1">
    <source>
        <dbReference type="SAM" id="Phobius"/>
    </source>
</evidence>
<reference evidence="3" key="1">
    <citation type="submission" date="2016-10" db="EMBL/GenBank/DDBJ databases">
        <authorList>
            <person name="Varghese N."/>
        </authorList>
    </citation>
    <scope>NUCLEOTIDE SEQUENCE [LARGE SCALE GENOMIC DNA]</scope>
    <source>
        <strain evidence="3">92MFCol6.1</strain>
    </source>
</reference>
<keyword evidence="1" id="KW-0812">Transmembrane</keyword>
<organism evidence="2 3">
    <name type="scientific">Stenotrophomonas indicatrix</name>
    <dbReference type="NCBI Taxonomy" id="2045451"/>
    <lineage>
        <taxon>Bacteria</taxon>
        <taxon>Pseudomonadati</taxon>
        <taxon>Pseudomonadota</taxon>
        <taxon>Gammaproteobacteria</taxon>
        <taxon>Lysobacterales</taxon>
        <taxon>Lysobacteraceae</taxon>
        <taxon>Stenotrophomonas</taxon>
    </lineage>
</organism>
<dbReference type="Proteomes" id="UP000191133">
    <property type="component" value="Unassembled WGS sequence"/>
</dbReference>
<accession>A0A1W1GU40</accession>
<dbReference type="EMBL" id="FWEU01000001">
    <property type="protein sequence ID" value="SLM22869.1"/>
    <property type="molecule type" value="Genomic_DNA"/>
</dbReference>
<evidence type="ECO:0000313" key="2">
    <source>
        <dbReference type="EMBL" id="SLM22869.1"/>
    </source>
</evidence>
<dbReference type="RefSeq" id="WP_080148471.1">
    <property type="nucleotide sequence ID" value="NZ_FWEU01000001.1"/>
</dbReference>
<protein>
    <submittedName>
        <fullName evidence="2">Uncharacterized protein</fullName>
    </submittedName>
</protein>
<proteinExistence type="predicted"/>
<gene>
    <name evidence="2" type="ORF">SAMN04488690_0543</name>
</gene>
<feature type="transmembrane region" description="Helical" evidence="1">
    <location>
        <begin position="140"/>
        <end position="158"/>
    </location>
</feature>
<keyword evidence="1" id="KW-1133">Transmembrane helix</keyword>
<dbReference type="AlphaFoldDB" id="A0A1W1GU40"/>
<keyword evidence="1" id="KW-0472">Membrane</keyword>
<feature type="transmembrane region" description="Helical" evidence="1">
    <location>
        <begin position="116"/>
        <end position="134"/>
    </location>
</feature>
<evidence type="ECO:0000313" key="3">
    <source>
        <dbReference type="Proteomes" id="UP000191133"/>
    </source>
</evidence>